<dbReference type="STRING" id="1385515.GCA_000423325_02207"/>
<feature type="region of interest" description="Disordered" evidence="1">
    <location>
        <begin position="1"/>
        <end position="61"/>
    </location>
</feature>
<protein>
    <submittedName>
        <fullName evidence="2">Uncharacterized protein</fullName>
    </submittedName>
</protein>
<dbReference type="RefSeq" id="WP_052106581.1">
    <property type="nucleotide sequence ID" value="NZ_AUHT01000011.1"/>
</dbReference>
<dbReference type="eggNOG" id="ENOG5033DC0">
    <property type="taxonomic scope" value="Bacteria"/>
</dbReference>
<feature type="region of interest" description="Disordered" evidence="1">
    <location>
        <begin position="137"/>
        <end position="237"/>
    </location>
</feature>
<accession>A0A0A0M8C4</accession>
<proteinExistence type="predicted"/>
<evidence type="ECO:0000256" key="1">
    <source>
        <dbReference type="SAM" id="MobiDB-lite"/>
    </source>
</evidence>
<name>A0A0A0M8C4_9GAMM</name>
<dbReference type="Proteomes" id="UP000030003">
    <property type="component" value="Unassembled WGS sequence"/>
</dbReference>
<evidence type="ECO:0000313" key="2">
    <source>
        <dbReference type="EMBL" id="KGO99278.1"/>
    </source>
</evidence>
<dbReference type="OrthoDB" id="7006627at2"/>
<gene>
    <name evidence="2" type="ORF">N791_10365</name>
</gene>
<feature type="compositionally biased region" description="Basic and acidic residues" evidence="1">
    <location>
        <begin position="18"/>
        <end position="59"/>
    </location>
</feature>
<feature type="compositionally biased region" description="Low complexity" evidence="1">
    <location>
        <begin position="163"/>
        <end position="208"/>
    </location>
</feature>
<dbReference type="AlphaFoldDB" id="A0A0A0M8C4"/>
<reference evidence="2 3" key="1">
    <citation type="submission" date="2013-08" db="EMBL/GenBank/DDBJ databases">
        <title>Genomic analysis of Lysobacter defluvii.</title>
        <authorList>
            <person name="Wang Q."/>
            <person name="Wang G."/>
        </authorList>
    </citation>
    <scope>NUCLEOTIDE SEQUENCE [LARGE SCALE GENOMIC DNA]</scope>
    <source>
        <strain evidence="2 3">IMMIB APB-9</strain>
    </source>
</reference>
<sequence>MTPPIKPGGAQPGAGNQDRSRADHASTHHSAEELREQATAEAGARAEELRESAAHKAESLADSVEAAARELSHDDIGHMSEYVSDLAEQLRHVSGTLREKSGDELLHDVGRLAREKPAVFLAGAVAIGFGLGRFARSSQRPHRNERDQLPVPADQATTHMERTGASGTTGSSGTPTGTASPYGAAGSASGTTRTTGATTPAGTRTTSAPHHPNDGIAGSTLGTGAAVPGSTTGGTSR</sequence>
<comment type="caution">
    <text evidence="2">The sequence shown here is derived from an EMBL/GenBank/DDBJ whole genome shotgun (WGS) entry which is preliminary data.</text>
</comment>
<organism evidence="2 3">
    <name type="scientific">Lysobacter defluvii IMMIB APB-9 = DSM 18482</name>
    <dbReference type="NCBI Taxonomy" id="1385515"/>
    <lineage>
        <taxon>Bacteria</taxon>
        <taxon>Pseudomonadati</taxon>
        <taxon>Pseudomonadota</taxon>
        <taxon>Gammaproteobacteria</taxon>
        <taxon>Lysobacterales</taxon>
        <taxon>Lysobacteraceae</taxon>
        <taxon>Novilysobacter</taxon>
    </lineage>
</organism>
<keyword evidence="3" id="KW-1185">Reference proteome</keyword>
<evidence type="ECO:0000313" key="3">
    <source>
        <dbReference type="Proteomes" id="UP000030003"/>
    </source>
</evidence>
<dbReference type="EMBL" id="AVBH01000024">
    <property type="protein sequence ID" value="KGO99278.1"/>
    <property type="molecule type" value="Genomic_DNA"/>
</dbReference>